<dbReference type="InterPro" id="IPR036179">
    <property type="entry name" value="Ig-like_dom_sf"/>
</dbReference>
<dbReference type="AlphaFoldDB" id="A0A068NRS3"/>
<evidence type="ECO:0000256" key="1">
    <source>
        <dbReference type="SAM" id="SignalP"/>
    </source>
</evidence>
<feature type="chain" id="PRO_5001651798" evidence="1">
    <location>
        <begin position="24"/>
        <end position="520"/>
    </location>
</feature>
<sequence>MNHEKLRLIGLGALLLLSLGCGGGGGSNQGNPTTPVAVSISPTATTIAPSGTKTFVATVTGTENTAVTWTATSGTVTSAGLYTAPTTTGAYTVRATSVADTTKYAEAKVTVASPGDIRVTVSPATTTLGLGQSKSFKATVTGTEDTSVTWEASAGRITTTGFFTAPTTAGIYTITARSTVNPAASGTATVTVSGSGLTVIVTPQNATLGTRESAAFTATVTNATNKSVTWTATGGTIDSSGSFTAPDTAGTYTVTATSVEDPTKSASVSVKVNQVAVSVSPDGITLVTGTQAAYRATVTGAKNSSVTWQTNGGSITSAGVYTAPSTAGTYTIRATSVVDSRATAAVSVIVVEPSGFFYDFQSGVPAAWTPTTWDTAPGGQKFLGRLAGTNSATLTLSGLTSHTKLRISFDLYVIGDWENEKLGVSLGGTSFFSQGFSNVKDITQTYPDGGTNAPGTGRITADSLGYPFAGTILYKDTTYHITQTIDHTATTAQFLFSAALTRTLADQSWGLDNVRVEALP</sequence>
<dbReference type="HOGENOM" id="CLU_528682_0_0_0"/>
<organism evidence="2 3">
    <name type="scientific">Fimbriimonas ginsengisoli Gsoil 348</name>
    <dbReference type="NCBI Taxonomy" id="661478"/>
    <lineage>
        <taxon>Bacteria</taxon>
        <taxon>Bacillati</taxon>
        <taxon>Armatimonadota</taxon>
        <taxon>Fimbriimonadia</taxon>
        <taxon>Fimbriimonadales</taxon>
        <taxon>Fimbriimonadaceae</taxon>
        <taxon>Fimbriimonas</taxon>
    </lineage>
</organism>
<dbReference type="KEGG" id="fgi:OP10G_0951"/>
<reference evidence="2 3" key="1">
    <citation type="journal article" date="2014" name="PLoS ONE">
        <title>The first complete genome sequence of the class fimbriimonadia in the phylum armatimonadetes.</title>
        <authorList>
            <person name="Hu Z.Y."/>
            <person name="Wang Y.Z."/>
            <person name="Im W.T."/>
            <person name="Wang S.Y."/>
            <person name="Zhao G.P."/>
            <person name="Zheng H.J."/>
            <person name="Quan Z.X."/>
        </authorList>
    </citation>
    <scope>NUCLEOTIDE SEQUENCE [LARGE SCALE GENOMIC DNA]</scope>
    <source>
        <strain evidence="2">Gsoil 348</strain>
    </source>
</reference>
<dbReference type="Proteomes" id="UP000027982">
    <property type="component" value="Chromosome"/>
</dbReference>
<dbReference type="Gene3D" id="2.60.40.1080">
    <property type="match status" value="1"/>
</dbReference>
<proteinExistence type="predicted"/>
<dbReference type="eggNOG" id="COG2319">
    <property type="taxonomic scope" value="Bacteria"/>
</dbReference>
<dbReference type="EMBL" id="CP007139">
    <property type="protein sequence ID" value="AIE84319.1"/>
    <property type="molecule type" value="Genomic_DNA"/>
</dbReference>
<feature type="signal peptide" evidence="1">
    <location>
        <begin position="1"/>
        <end position="23"/>
    </location>
</feature>
<dbReference type="OrthoDB" id="5496032at2"/>
<dbReference type="RefSeq" id="WP_025227037.1">
    <property type="nucleotide sequence ID" value="NZ_CP007139.1"/>
</dbReference>
<dbReference type="PROSITE" id="PS51257">
    <property type="entry name" value="PROKAR_LIPOPROTEIN"/>
    <property type="match status" value="1"/>
</dbReference>
<dbReference type="SUPFAM" id="SSF48726">
    <property type="entry name" value="Immunoglobulin"/>
    <property type="match status" value="1"/>
</dbReference>
<protein>
    <submittedName>
        <fullName evidence="2">Ig domain protein, group 2 domain protein</fullName>
    </submittedName>
</protein>
<evidence type="ECO:0000313" key="2">
    <source>
        <dbReference type="EMBL" id="AIE84319.1"/>
    </source>
</evidence>
<gene>
    <name evidence="2" type="ORF">OP10G_0951</name>
</gene>
<keyword evidence="3" id="KW-1185">Reference proteome</keyword>
<evidence type="ECO:0000313" key="3">
    <source>
        <dbReference type="Proteomes" id="UP000027982"/>
    </source>
</evidence>
<dbReference type="STRING" id="661478.OP10G_0951"/>
<keyword evidence="1" id="KW-0732">Signal</keyword>
<name>A0A068NRS3_FIMGI</name>
<dbReference type="eggNOG" id="COG1520">
    <property type="taxonomic scope" value="Bacteria"/>
</dbReference>
<accession>A0A068NRS3</accession>